<evidence type="ECO:0000313" key="3">
    <source>
        <dbReference type="Proteomes" id="UP000006038"/>
    </source>
</evidence>
<evidence type="ECO:0000256" key="1">
    <source>
        <dbReference type="SAM" id="Phobius"/>
    </source>
</evidence>
<keyword evidence="3" id="KW-1185">Reference proteome</keyword>
<dbReference type="Gramene" id="OB02G43420.1">
    <property type="protein sequence ID" value="OB02G43420.1"/>
    <property type="gene ID" value="OB02G43420"/>
</dbReference>
<protein>
    <submittedName>
        <fullName evidence="2">Uncharacterized protein</fullName>
    </submittedName>
</protein>
<dbReference type="HOGENOM" id="CLU_2430598_0_0_1"/>
<name>J3LI75_ORYBR</name>
<organism evidence="2">
    <name type="scientific">Oryza brachyantha</name>
    <name type="common">malo sina</name>
    <dbReference type="NCBI Taxonomy" id="4533"/>
    <lineage>
        <taxon>Eukaryota</taxon>
        <taxon>Viridiplantae</taxon>
        <taxon>Streptophyta</taxon>
        <taxon>Embryophyta</taxon>
        <taxon>Tracheophyta</taxon>
        <taxon>Spermatophyta</taxon>
        <taxon>Magnoliopsida</taxon>
        <taxon>Liliopsida</taxon>
        <taxon>Poales</taxon>
        <taxon>Poaceae</taxon>
        <taxon>BOP clade</taxon>
        <taxon>Oryzoideae</taxon>
        <taxon>Oryzeae</taxon>
        <taxon>Oryzinae</taxon>
        <taxon>Oryza</taxon>
    </lineage>
</organism>
<keyword evidence="1" id="KW-0812">Transmembrane</keyword>
<evidence type="ECO:0000313" key="2">
    <source>
        <dbReference type="EnsemblPlants" id="OB02G43420.1"/>
    </source>
</evidence>
<reference evidence="2" key="1">
    <citation type="submission" date="2013-04" db="UniProtKB">
        <authorList>
            <consortium name="EnsemblPlants"/>
        </authorList>
    </citation>
    <scope>IDENTIFICATION</scope>
</reference>
<dbReference type="Proteomes" id="UP000006038">
    <property type="component" value="Unassembled WGS sequence"/>
</dbReference>
<keyword evidence="1" id="KW-0472">Membrane</keyword>
<dbReference type="AlphaFoldDB" id="J3LI75"/>
<sequence>MSRCFNESMVDSMADQLVIRGSDMICNISMLTKDDACILTGVQIIIWNMVRLRFFNHIFLIPFSAFNATCFCLIFLRFFHLFERLNNMFFK</sequence>
<feature type="transmembrane region" description="Helical" evidence="1">
    <location>
        <begin position="58"/>
        <end position="79"/>
    </location>
</feature>
<dbReference type="EnsemblPlants" id="OB02G43420.1">
    <property type="protein sequence ID" value="OB02G43420.1"/>
    <property type="gene ID" value="OB02G43420"/>
</dbReference>
<accession>J3LI75</accession>
<keyword evidence="1" id="KW-1133">Transmembrane helix</keyword>
<proteinExistence type="predicted"/>